<feature type="transmembrane region" description="Helical" evidence="1">
    <location>
        <begin position="293"/>
        <end position="314"/>
    </location>
</feature>
<feature type="transmembrane region" description="Helical" evidence="1">
    <location>
        <begin position="188"/>
        <end position="221"/>
    </location>
</feature>
<feature type="transmembrane region" description="Helical" evidence="1">
    <location>
        <begin position="137"/>
        <end position="153"/>
    </location>
</feature>
<evidence type="ECO:0000313" key="2">
    <source>
        <dbReference type="EMBL" id="PJZ48834.1"/>
    </source>
</evidence>
<keyword evidence="1" id="KW-0472">Membrane</keyword>
<feature type="transmembrane region" description="Helical" evidence="1">
    <location>
        <begin position="326"/>
        <end position="349"/>
    </location>
</feature>
<feature type="transmembrane region" description="Helical" evidence="1">
    <location>
        <begin position="78"/>
        <end position="95"/>
    </location>
</feature>
<keyword evidence="3" id="KW-1185">Reference proteome</keyword>
<organism evidence="2 3">
    <name type="scientific">Leptospira saintgironsiae</name>
    <dbReference type="NCBI Taxonomy" id="2023183"/>
    <lineage>
        <taxon>Bacteria</taxon>
        <taxon>Pseudomonadati</taxon>
        <taxon>Spirochaetota</taxon>
        <taxon>Spirochaetia</taxon>
        <taxon>Leptospirales</taxon>
        <taxon>Leptospiraceae</taxon>
        <taxon>Leptospira</taxon>
    </lineage>
</organism>
<dbReference type="OrthoDB" id="314613at2"/>
<evidence type="ECO:0000256" key="1">
    <source>
        <dbReference type="SAM" id="Phobius"/>
    </source>
</evidence>
<evidence type="ECO:0008006" key="4">
    <source>
        <dbReference type="Google" id="ProtNLM"/>
    </source>
</evidence>
<feature type="transmembrane region" description="Helical" evidence="1">
    <location>
        <begin position="361"/>
        <end position="379"/>
    </location>
</feature>
<evidence type="ECO:0000313" key="3">
    <source>
        <dbReference type="Proteomes" id="UP000231926"/>
    </source>
</evidence>
<keyword evidence="1" id="KW-1133">Transmembrane helix</keyword>
<dbReference type="AlphaFoldDB" id="A0A2M9YB92"/>
<sequence>MNLMDQLLDRKEIKLSFLLISFSIFLISLGTISGSESTAKTFYSTDSLFFANVFSELIKGYEEGNVFAGLMDWTWTPAFYLFPDLILYFLLRLLAIPINASIEVVHLGYTILQWTFLFLSWNILLKRFLPDESNISFLYRISIWFVLGGLFIFQNRFLSLFLPGFHTGTWCLLPISWALFFTAKKNKAYYILEFFLIFIAVLSDPLFLPSFLIPILLYELFTNLSKLLKDPKLLVSYSVKWIPIVLGLFIGVKTYSLLVKNNIVFFSYRYFEKSIFENFKLIFDTSFWNSLPIFWGSMTGILWIFALGCGILFFSLRKFRKDDNQYLNLNLFYLFSGVILPFFLILIAYVSEDTLPEKIPFRYLGILIPSLFGSFCILIRGRALKIITFSILVYAEGYLAFYIIKNKPLKIEYYPDWISCLDDLGRKNHWQRGMGGFWTSAPVRNFSKIGLVSDYYQPDLSIRAWQNTFRWYQLDRNYSFAILNELDKEVLSKTFGPGAHEEECPGAKIYVFSTKNEKEIKDFILLKKAEINVWKKFTGRK</sequence>
<accession>A0A2M9YB92</accession>
<feature type="transmembrane region" description="Helical" evidence="1">
    <location>
        <begin position="107"/>
        <end position="125"/>
    </location>
</feature>
<keyword evidence="1" id="KW-0812">Transmembrane</keyword>
<comment type="caution">
    <text evidence="2">The sequence shown here is derived from an EMBL/GenBank/DDBJ whole genome shotgun (WGS) entry which is preliminary data.</text>
</comment>
<feature type="transmembrane region" description="Helical" evidence="1">
    <location>
        <begin position="12"/>
        <end position="32"/>
    </location>
</feature>
<feature type="transmembrane region" description="Helical" evidence="1">
    <location>
        <begin position="386"/>
        <end position="404"/>
    </location>
</feature>
<feature type="transmembrane region" description="Helical" evidence="1">
    <location>
        <begin position="160"/>
        <end position="182"/>
    </location>
</feature>
<gene>
    <name evidence="2" type="ORF">CH362_10300</name>
</gene>
<feature type="transmembrane region" description="Helical" evidence="1">
    <location>
        <begin position="233"/>
        <end position="252"/>
    </location>
</feature>
<name>A0A2M9YB92_9LEPT</name>
<protein>
    <recommendedName>
        <fullName evidence="4">DUF2079 domain-containing protein</fullName>
    </recommendedName>
</protein>
<dbReference type="EMBL" id="NPDR01000004">
    <property type="protein sequence ID" value="PJZ48834.1"/>
    <property type="molecule type" value="Genomic_DNA"/>
</dbReference>
<reference evidence="2 3" key="1">
    <citation type="submission" date="2017-07" db="EMBL/GenBank/DDBJ databases">
        <title>Leptospira spp. isolated from tropical soils.</title>
        <authorList>
            <person name="Thibeaux R."/>
            <person name="Iraola G."/>
            <person name="Ferres I."/>
            <person name="Bierque E."/>
            <person name="Girault D."/>
            <person name="Soupe-Gilbert M.-E."/>
            <person name="Picardeau M."/>
            <person name="Goarant C."/>
        </authorList>
    </citation>
    <scope>NUCLEOTIDE SEQUENCE [LARGE SCALE GENOMIC DNA]</scope>
    <source>
        <strain evidence="2 3">FH4-C-A2</strain>
    </source>
</reference>
<proteinExistence type="predicted"/>
<dbReference type="Proteomes" id="UP000231926">
    <property type="component" value="Unassembled WGS sequence"/>
</dbReference>